<evidence type="ECO:0000313" key="12">
    <source>
        <dbReference type="Proteomes" id="UP000002030"/>
    </source>
</evidence>
<evidence type="ECO:0000256" key="1">
    <source>
        <dbReference type="ARBA" id="ARBA00007381"/>
    </source>
</evidence>
<dbReference type="FunFam" id="2.60.34.10:FF:000014">
    <property type="entry name" value="Chaperone protein DnaK HSP70"/>
    <property type="match status" value="1"/>
</dbReference>
<dbReference type="RefSeq" id="WP_012869374.1">
    <property type="nucleotide sequence ID" value="NC_013522.1"/>
</dbReference>
<dbReference type="eggNOG" id="COG0443">
    <property type="taxonomic scope" value="Bacteria"/>
</dbReference>
<evidence type="ECO:0000256" key="3">
    <source>
        <dbReference type="ARBA" id="ARBA00022741"/>
    </source>
</evidence>
<dbReference type="SUPFAM" id="SSF53067">
    <property type="entry name" value="Actin-like ATPase domain"/>
    <property type="match status" value="2"/>
</dbReference>
<dbReference type="InterPro" id="IPR043129">
    <property type="entry name" value="ATPase_NBD"/>
</dbReference>
<keyword evidence="3 7" id="KW-0547">Nucleotide-binding</keyword>
<comment type="induction">
    <text evidence="7">By stress conditions e.g. heat shock.</text>
</comment>
<dbReference type="Gene3D" id="3.90.640.10">
    <property type="entry name" value="Actin, Chain A, domain 4"/>
    <property type="match status" value="1"/>
</dbReference>
<dbReference type="Proteomes" id="UP000002030">
    <property type="component" value="Chromosome"/>
</dbReference>
<evidence type="ECO:0000256" key="7">
    <source>
        <dbReference type="HAMAP-Rule" id="MF_00332"/>
    </source>
</evidence>
<evidence type="ECO:0000256" key="5">
    <source>
        <dbReference type="ARBA" id="ARBA00023016"/>
    </source>
</evidence>
<dbReference type="FunFam" id="3.90.640.10:FF:000003">
    <property type="entry name" value="Molecular chaperone DnaK"/>
    <property type="match status" value="1"/>
</dbReference>
<evidence type="ECO:0000256" key="9">
    <source>
        <dbReference type="SAM" id="Coils"/>
    </source>
</evidence>
<dbReference type="PRINTS" id="PR00301">
    <property type="entry name" value="HEATSHOCK70"/>
</dbReference>
<keyword evidence="6 7" id="KW-0143">Chaperone</keyword>
<dbReference type="CDD" id="cd10234">
    <property type="entry name" value="ASKHA_NBD_HSP70_DnaK-like"/>
    <property type="match status" value="1"/>
</dbReference>
<dbReference type="FunFam" id="1.20.1270.10:FF:000001">
    <property type="entry name" value="Molecular chaperone DnaK"/>
    <property type="match status" value="1"/>
</dbReference>
<feature type="region of interest" description="Disordered" evidence="10">
    <location>
        <begin position="572"/>
        <end position="600"/>
    </location>
</feature>
<keyword evidence="5 7" id="KW-0346">Stress response</keyword>
<organism evidence="11 12">
    <name type="scientific">Thermanaerovibrio acidaminovorans (strain ATCC 49978 / DSM 6589 / Su883)</name>
    <name type="common">Selenomonas acidaminovorans</name>
    <dbReference type="NCBI Taxonomy" id="525903"/>
    <lineage>
        <taxon>Bacteria</taxon>
        <taxon>Thermotogati</taxon>
        <taxon>Synergistota</taxon>
        <taxon>Synergistia</taxon>
        <taxon>Synergistales</taxon>
        <taxon>Synergistaceae</taxon>
        <taxon>Thermanaerovibrio</taxon>
    </lineage>
</organism>
<evidence type="ECO:0000256" key="2">
    <source>
        <dbReference type="ARBA" id="ARBA00022553"/>
    </source>
</evidence>
<keyword evidence="9" id="KW-0175">Coiled coil</keyword>
<dbReference type="SUPFAM" id="SSF100920">
    <property type="entry name" value="Heat shock protein 70kD (HSP70), peptide-binding domain"/>
    <property type="match status" value="1"/>
</dbReference>
<feature type="coiled-coil region" evidence="9">
    <location>
        <begin position="223"/>
        <end position="250"/>
    </location>
</feature>
<evidence type="ECO:0000256" key="8">
    <source>
        <dbReference type="RuleBase" id="RU003322"/>
    </source>
</evidence>
<dbReference type="Gene3D" id="3.30.420.40">
    <property type="match status" value="2"/>
</dbReference>
<dbReference type="AlphaFoldDB" id="D1B9A5"/>
<keyword evidence="2 7" id="KW-0597">Phosphoprotein</keyword>
<gene>
    <name evidence="7" type="primary">dnaK</name>
    <name evidence="11" type="ordered locus">Taci_0622</name>
</gene>
<dbReference type="InterPro" id="IPR013126">
    <property type="entry name" value="Hsp_70_fam"/>
</dbReference>
<dbReference type="KEGG" id="tai:Taci_0622"/>
<dbReference type="SUPFAM" id="SSF100934">
    <property type="entry name" value="Heat shock protein 70kD (HSP70), C-terminal subdomain"/>
    <property type="match status" value="1"/>
</dbReference>
<accession>D1B9A5</accession>
<sequence>MGKVIGIDLGTTNSCVAVKEGDNITVIPNAEGNRTTPSVVAFTKDGERLVGQLAKRQAIVNADRTIISIKRKMGTDYKVNIDGKSYTPQEISAMILQKLKKDAEDYLGEPVTQAVITCPAYFTDAQRQATKDAGTIAGLEVLRVINEPTAACLAYGVNKEGDHKILVFDLGGGTFDVSILDVGDGVFEVMATSGDNHLGGDDWDMRIVDWMIDEFRKAEGIDLRNDKMAFQRLREAAEKAKIELSSMTETTISLPFITADQNGPKHLELTLTRAKFEDMTQDLLERTVAPTKRALEDAGLTASQIDKVLLVGGSTRMPMVQRKVKELLGKEPTKGINPDECVAVGAAIQGAVLSGEKSGIVLVDVTPLSLGLETLGGVFTKIIERNTAIPCSKSQVFTTAADNQPQVEIRVLQGERPMANDNVELGRFILDGIPPAPRGVPQIEVTFEVDANGIVNVTAKDKGTGKAQHITIQSSRLSEAEIERLRREAEQHEEEDRRKKELAEARNEAESFVYNTEKTLKDLGDKLTPEERAPIEEKIRQLRELTAKEDAAAIRGGIEELTKALHGISQKIYSQGQQGAQDPSSQGGSVDADFKDAGRA</sequence>
<dbReference type="NCBIfam" id="TIGR02350">
    <property type="entry name" value="prok_dnaK"/>
    <property type="match status" value="1"/>
</dbReference>
<dbReference type="Gene3D" id="2.60.34.10">
    <property type="entry name" value="Substrate Binding Domain Of DNAk, Chain A, domain 1"/>
    <property type="match status" value="1"/>
</dbReference>
<dbReference type="PATRIC" id="fig|525903.6.peg.628"/>
<name>D1B9A5_THEAS</name>
<dbReference type="InterPro" id="IPR012725">
    <property type="entry name" value="Chaperone_DnaK"/>
</dbReference>
<dbReference type="OrthoDB" id="9766019at2"/>
<dbReference type="HOGENOM" id="CLU_005965_2_4_0"/>
<evidence type="ECO:0000256" key="6">
    <source>
        <dbReference type="ARBA" id="ARBA00023186"/>
    </source>
</evidence>
<dbReference type="Pfam" id="PF00012">
    <property type="entry name" value="HSP70"/>
    <property type="match status" value="1"/>
</dbReference>
<dbReference type="InterPro" id="IPR029048">
    <property type="entry name" value="HSP70_C_sf"/>
</dbReference>
<dbReference type="PROSITE" id="PS00297">
    <property type="entry name" value="HSP70_1"/>
    <property type="match status" value="1"/>
</dbReference>
<dbReference type="InterPro" id="IPR029047">
    <property type="entry name" value="HSP70_peptide-bd_sf"/>
</dbReference>
<dbReference type="GO" id="GO:0005524">
    <property type="term" value="F:ATP binding"/>
    <property type="evidence" value="ECO:0007669"/>
    <property type="project" value="UniProtKB-UniRule"/>
</dbReference>
<reference evidence="11 12" key="1">
    <citation type="journal article" date="2009" name="Stand. Genomic Sci.">
        <title>Complete genome sequence of Thermanaerovibrio acidaminovorans type strain (Su883).</title>
        <authorList>
            <person name="Chovatia M."/>
            <person name="Sikorski J."/>
            <person name="Schroder M."/>
            <person name="Lapidus A."/>
            <person name="Nolan M."/>
            <person name="Tice H."/>
            <person name="Glavina Del Rio T."/>
            <person name="Copeland A."/>
            <person name="Cheng J.F."/>
            <person name="Lucas S."/>
            <person name="Chen F."/>
            <person name="Bruce D."/>
            <person name="Goodwin L."/>
            <person name="Pitluck S."/>
            <person name="Ivanova N."/>
            <person name="Mavromatis K."/>
            <person name="Ovchinnikova G."/>
            <person name="Pati A."/>
            <person name="Chen A."/>
            <person name="Palaniappan K."/>
            <person name="Land M."/>
            <person name="Hauser L."/>
            <person name="Chang Y.J."/>
            <person name="Jeffries C.D."/>
            <person name="Chain P."/>
            <person name="Saunders E."/>
            <person name="Detter J.C."/>
            <person name="Brettin T."/>
            <person name="Rohde M."/>
            <person name="Goker M."/>
            <person name="Spring S."/>
            <person name="Bristow J."/>
            <person name="Markowitz V."/>
            <person name="Hugenholtz P."/>
            <person name="Kyrpides N.C."/>
            <person name="Klenk H.P."/>
            <person name="Eisen J.A."/>
        </authorList>
    </citation>
    <scope>NUCLEOTIDE SEQUENCE [LARGE SCALE GENOMIC DNA]</scope>
    <source>
        <strain evidence="12">ATCC 49978 / DSM 6589 / Su883</strain>
    </source>
</reference>
<dbReference type="EnsemblBacteria" id="ACZ18858">
    <property type="protein sequence ID" value="ACZ18858"/>
    <property type="gene ID" value="Taci_0622"/>
</dbReference>
<evidence type="ECO:0000256" key="4">
    <source>
        <dbReference type="ARBA" id="ARBA00022840"/>
    </source>
</evidence>
<comment type="similarity">
    <text evidence="1 7 8">Belongs to the heat shock protein 70 family.</text>
</comment>
<dbReference type="EMBL" id="CP001818">
    <property type="protein sequence ID" value="ACZ18858.1"/>
    <property type="molecule type" value="Genomic_DNA"/>
</dbReference>
<dbReference type="PANTHER" id="PTHR19375">
    <property type="entry name" value="HEAT SHOCK PROTEIN 70KDA"/>
    <property type="match status" value="1"/>
</dbReference>
<dbReference type="STRING" id="525903.Taci_0622"/>
<dbReference type="GO" id="GO:0051082">
    <property type="term" value="F:unfolded protein binding"/>
    <property type="evidence" value="ECO:0007669"/>
    <property type="project" value="InterPro"/>
</dbReference>
<keyword evidence="12" id="KW-1185">Reference proteome</keyword>
<feature type="compositionally biased region" description="Polar residues" evidence="10">
    <location>
        <begin position="572"/>
        <end position="588"/>
    </location>
</feature>
<dbReference type="GO" id="GO:0140662">
    <property type="term" value="F:ATP-dependent protein folding chaperone"/>
    <property type="evidence" value="ECO:0007669"/>
    <property type="project" value="InterPro"/>
</dbReference>
<comment type="function">
    <text evidence="7">Acts as a chaperone.</text>
</comment>
<evidence type="ECO:0000313" key="11">
    <source>
        <dbReference type="EMBL" id="ACZ18858.1"/>
    </source>
</evidence>
<dbReference type="PROSITE" id="PS01036">
    <property type="entry name" value="HSP70_3"/>
    <property type="match status" value="1"/>
</dbReference>
<keyword evidence="4 7" id="KW-0067">ATP-binding</keyword>
<feature type="region of interest" description="Disordered" evidence="10">
    <location>
        <begin position="487"/>
        <end position="507"/>
    </location>
</feature>
<evidence type="ECO:0000256" key="10">
    <source>
        <dbReference type="SAM" id="MobiDB-lite"/>
    </source>
</evidence>
<dbReference type="HAMAP" id="MF_00332">
    <property type="entry name" value="DnaK"/>
    <property type="match status" value="1"/>
</dbReference>
<dbReference type="NCBIfam" id="NF001413">
    <property type="entry name" value="PRK00290.1"/>
    <property type="match status" value="1"/>
</dbReference>
<protein>
    <recommendedName>
        <fullName evidence="7">Chaperone protein DnaK</fullName>
    </recommendedName>
    <alternativeName>
        <fullName evidence="7">HSP70</fullName>
    </alternativeName>
    <alternativeName>
        <fullName evidence="7">Heat shock 70 kDa protein</fullName>
    </alternativeName>
    <alternativeName>
        <fullName evidence="7">Heat shock protein 70</fullName>
    </alternativeName>
</protein>
<proteinExistence type="evidence at transcript level"/>
<dbReference type="Gene3D" id="1.20.1270.10">
    <property type="match status" value="1"/>
</dbReference>
<feature type="modified residue" description="Phosphothreonine; by autocatalysis" evidence="7">
    <location>
        <position position="174"/>
    </location>
</feature>
<dbReference type="PROSITE" id="PS00329">
    <property type="entry name" value="HSP70_2"/>
    <property type="match status" value="1"/>
</dbReference>
<dbReference type="InterPro" id="IPR018181">
    <property type="entry name" value="Heat_shock_70_CS"/>
</dbReference>
<dbReference type="FunFam" id="3.30.420.40:FF:000071">
    <property type="entry name" value="Molecular chaperone DnaK"/>
    <property type="match status" value="1"/>
</dbReference>